<dbReference type="RefSeq" id="WP_087273684.1">
    <property type="nucleotide sequence ID" value="NZ_JBJGBV010000010.1"/>
</dbReference>
<evidence type="ECO:0000313" key="2">
    <source>
        <dbReference type="EMBL" id="OUM71286.1"/>
    </source>
</evidence>
<dbReference type="PANTHER" id="PTHR43792:SF1">
    <property type="entry name" value="N-ACETYLTRANSFERASE DOMAIN-CONTAINING PROTEIN"/>
    <property type="match status" value="1"/>
</dbReference>
<accession>A0A1Y3NUI6</accession>
<dbReference type="OrthoDB" id="9801656at2"/>
<feature type="domain" description="N-acetyltransferase" evidence="1">
    <location>
        <begin position="8"/>
        <end position="169"/>
    </location>
</feature>
<dbReference type="InterPro" id="IPR051531">
    <property type="entry name" value="N-acetyltransferase"/>
</dbReference>
<keyword evidence="2" id="KW-0808">Transferase</keyword>
<evidence type="ECO:0000259" key="1">
    <source>
        <dbReference type="PROSITE" id="PS51186"/>
    </source>
</evidence>
<proteinExistence type="predicted"/>
<sequence length="171" mass="19376">MQRTTERLLLRPPRPYDLAAMFAIYSDPATNVFNPNGPIKELAQAQIFLNGWMHHWHEQGYGWWAVATREAPDQIIGFGGVALMKYLDVERVNLGYRFGVPAWGKGYATELGHAALDYAFNEQRLPKVYGLVRPTHQASIRVLEKIGMERVDVLNDVPGQAPSLVFLANRR</sequence>
<comment type="caution">
    <text evidence="2">The sequence shown here is derived from an EMBL/GenBank/DDBJ whole genome shotgun (WGS) entry which is preliminary data.</text>
</comment>
<dbReference type="PROSITE" id="PS51186">
    <property type="entry name" value="GNAT"/>
    <property type="match status" value="1"/>
</dbReference>
<gene>
    <name evidence="2" type="ORF">AUC60_24005</name>
</gene>
<dbReference type="PANTHER" id="PTHR43792">
    <property type="entry name" value="GNAT FAMILY, PUTATIVE (AFU_ORTHOLOGUE AFUA_3G00765)-RELATED-RELATED"/>
    <property type="match status" value="1"/>
</dbReference>
<dbReference type="InterPro" id="IPR000182">
    <property type="entry name" value="GNAT_dom"/>
</dbReference>
<organism evidence="2 3">
    <name type="scientific">Pseudomonas caspiana</name>
    <dbReference type="NCBI Taxonomy" id="1451454"/>
    <lineage>
        <taxon>Bacteria</taxon>
        <taxon>Pseudomonadati</taxon>
        <taxon>Pseudomonadota</taxon>
        <taxon>Gammaproteobacteria</taxon>
        <taxon>Pseudomonadales</taxon>
        <taxon>Pseudomonadaceae</taxon>
        <taxon>Pseudomonas</taxon>
    </lineage>
</organism>
<dbReference type="InterPro" id="IPR016181">
    <property type="entry name" value="Acyl_CoA_acyltransferase"/>
</dbReference>
<protein>
    <submittedName>
        <fullName evidence="2">GNAT family acetyltransferase</fullName>
    </submittedName>
</protein>
<evidence type="ECO:0000313" key="3">
    <source>
        <dbReference type="Proteomes" id="UP000195440"/>
    </source>
</evidence>
<dbReference type="EMBL" id="LOHF01000029">
    <property type="protein sequence ID" value="OUM71286.1"/>
    <property type="molecule type" value="Genomic_DNA"/>
</dbReference>
<dbReference type="Proteomes" id="UP000195440">
    <property type="component" value="Unassembled WGS sequence"/>
</dbReference>
<reference evidence="2 3" key="1">
    <citation type="journal article" date="2017" name="Syst. Appl. Microbiol.">
        <title>Pseudomonas caspiana sp. nov., a citrus pathogen in the Pseudomonas syringae phylogenetic group.</title>
        <authorList>
            <person name="Busquets A."/>
            <person name="Gomila M."/>
            <person name="Beiki F."/>
            <person name="Mulet M."/>
            <person name="Rahimian H."/>
            <person name="Garcia-Valdes E."/>
            <person name="Lalucat J."/>
        </authorList>
    </citation>
    <scope>NUCLEOTIDE SEQUENCE [LARGE SCALE GENOMIC DNA]</scope>
    <source>
        <strain evidence="2 3">FBF102</strain>
    </source>
</reference>
<keyword evidence="3" id="KW-1185">Reference proteome</keyword>
<dbReference type="Gene3D" id="3.40.630.30">
    <property type="match status" value="1"/>
</dbReference>
<name>A0A1Y3NUI6_9PSED</name>
<dbReference type="GO" id="GO:0016747">
    <property type="term" value="F:acyltransferase activity, transferring groups other than amino-acyl groups"/>
    <property type="evidence" value="ECO:0007669"/>
    <property type="project" value="InterPro"/>
</dbReference>
<dbReference type="Pfam" id="PF13302">
    <property type="entry name" value="Acetyltransf_3"/>
    <property type="match status" value="1"/>
</dbReference>
<dbReference type="SUPFAM" id="SSF55729">
    <property type="entry name" value="Acyl-CoA N-acyltransferases (Nat)"/>
    <property type="match status" value="1"/>
</dbReference>
<dbReference type="AlphaFoldDB" id="A0A1Y3NUI6"/>